<proteinExistence type="predicted"/>
<dbReference type="EMBL" id="JADGIK010000002">
    <property type="protein sequence ID" value="MBF0596651.1"/>
    <property type="molecule type" value="Genomic_DNA"/>
</dbReference>
<accession>A0A8J7FUL6</accession>
<dbReference type="SUPFAM" id="SSF47781">
    <property type="entry name" value="RuvA domain 2-like"/>
    <property type="match status" value="2"/>
</dbReference>
<feature type="compositionally biased region" description="Basic and acidic residues" evidence="1">
    <location>
        <begin position="237"/>
        <end position="255"/>
    </location>
</feature>
<dbReference type="AlphaFoldDB" id="A0A8J7FUL6"/>
<feature type="region of interest" description="Disordered" evidence="1">
    <location>
        <begin position="237"/>
        <end position="261"/>
    </location>
</feature>
<organism evidence="2 3">
    <name type="scientific">Faecalibacter rhinopitheci</name>
    <dbReference type="NCBI Taxonomy" id="2779678"/>
    <lineage>
        <taxon>Bacteria</taxon>
        <taxon>Pseudomonadati</taxon>
        <taxon>Bacteroidota</taxon>
        <taxon>Flavobacteriia</taxon>
        <taxon>Flavobacteriales</taxon>
        <taxon>Weeksellaceae</taxon>
        <taxon>Faecalibacter</taxon>
    </lineage>
</organism>
<evidence type="ECO:0008006" key="4">
    <source>
        <dbReference type="Google" id="ProtNLM"/>
    </source>
</evidence>
<reference evidence="2" key="1">
    <citation type="submission" date="2020-10" db="EMBL/GenBank/DDBJ databases">
        <authorList>
            <person name="Lu T."/>
            <person name="Wang Q."/>
            <person name="Han X."/>
        </authorList>
    </citation>
    <scope>NUCLEOTIDE SEQUENCE</scope>
    <source>
        <strain evidence="2">WQ 117</strain>
    </source>
</reference>
<dbReference type="RefSeq" id="WP_194182180.1">
    <property type="nucleotide sequence ID" value="NZ_JADGIK010000002.1"/>
</dbReference>
<keyword evidence="3" id="KW-1185">Reference proteome</keyword>
<evidence type="ECO:0000313" key="3">
    <source>
        <dbReference type="Proteomes" id="UP000608754"/>
    </source>
</evidence>
<protein>
    <recommendedName>
        <fullName evidence="4">Helix-hairpin-helix domain-containing protein</fullName>
    </recommendedName>
</protein>
<dbReference type="InterPro" id="IPR010994">
    <property type="entry name" value="RuvA_2-like"/>
</dbReference>
<evidence type="ECO:0000313" key="2">
    <source>
        <dbReference type="EMBL" id="MBF0596651.1"/>
    </source>
</evidence>
<dbReference type="Proteomes" id="UP000608754">
    <property type="component" value="Unassembled WGS sequence"/>
</dbReference>
<evidence type="ECO:0000256" key="1">
    <source>
        <dbReference type="SAM" id="MobiDB-lite"/>
    </source>
</evidence>
<name>A0A8J7FUL6_9FLAO</name>
<comment type="caution">
    <text evidence="2">The sequence shown here is derived from an EMBL/GenBank/DDBJ whole genome shotgun (WGS) entry which is preliminary data.</text>
</comment>
<sequence>MKYLKKDRWRISFSQRIAIFSLLVLILAVELILTFQQSVEKVTLASVDKSYYLSLEKELETLLADDKTSQFKKKSFTSKFNKDSISPFNPNDLPKQGWERLGFTAKQAEVIMKYKQMLGGKFESKDQIKKCFVVSDEVYALLESKILLPEKSKNDYKLEKQQLSKKVNYRKFNPNQFTEKDWMNIGFSSKQAEVILKYKKMVGGEFTSKEQIKKCFVISDEKYKEMHSYIDLPEKSEAQFPKKDSESKEIKETKENPTPVKSTLPKVEITEKFNPNELDLEGWMRLGFTEKQAQTILNFKRSMGGKFKDGKTLSRSYVISEEKFKEMEPFLVFD</sequence>
<gene>
    <name evidence="2" type="ORF">IM532_04155</name>
</gene>